<evidence type="ECO:0000313" key="1">
    <source>
        <dbReference type="EMBL" id="GFT68949.1"/>
    </source>
</evidence>
<accession>A0A8X6PFW2</accession>
<protein>
    <submittedName>
        <fullName evidence="1">Uncharacterized protein</fullName>
    </submittedName>
</protein>
<gene>
    <name evidence="1" type="ORF">NPIL_677471</name>
</gene>
<dbReference type="EMBL" id="BMAW01116069">
    <property type="protein sequence ID" value="GFT68949.1"/>
    <property type="molecule type" value="Genomic_DNA"/>
</dbReference>
<evidence type="ECO:0000313" key="2">
    <source>
        <dbReference type="Proteomes" id="UP000887013"/>
    </source>
</evidence>
<reference evidence="1" key="1">
    <citation type="submission" date="2020-08" db="EMBL/GenBank/DDBJ databases">
        <title>Multicomponent nature underlies the extraordinary mechanical properties of spider dragline silk.</title>
        <authorList>
            <person name="Kono N."/>
            <person name="Nakamura H."/>
            <person name="Mori M."/>
            <person name="Yoshida Y."/>
            <person name="Ohtoshi R."/>
            <person name="Malay A.D."/>
            <person name="Moran D.A.P."/>
            <person name="Tomita M."/>
            <person name="Numata K."/>
            <person name="Arakawa K."/>
        </authorList>
    </citation>
    <scope>NUCLEOTIDE SEQUENCE</scope>
</reference>
<organism evidence="1 2">
    <name type="scientific">Nephila pilipes</name>
    <name type="common">Giant wood spider</name>
    <name type="synonym">Nephila maculata</name>
    <dbReference type="NCBI Taxonomy" id="299642"/>
    <lineage>
        <taxon>Eukaryota</taxon>
        <taxon>Metazoa</taxon>
        <taxon>Ecdysozoa</taxon>
        <taxon>Arthropoda</taxon>
        <taxon>Chelicerata</taxon>
        <taxon>Arachnida</taxon>
        <taxon>Araneae</taxon>
        <taxon>Araneomorphae</taxon>
        <taxon>Entelegynae</taxon>
        <taxon>Araneoidea</taxon>
        <taxon>Nephilidae</taxon>
        <taxon>Nephila</taxon>
    </lineage>
</organism>
<name>A0A8X6PFW2_NEPPI</name>
<sequence length="91" mass="10064">MGSKNKVFNVKNPNDLETRRNKLFCANDDSEAIVLDESNTDKEEHISVLLNSESDARDTDGAKIDALLGLLYLAGVYYGNSVNLEELGRTD</sequence>
<comment type="caution">
    <text evidence="1">The sequence shown here is derived from an EMBL/GenBank/DDBJ whole genome shotgun (WGS) entry which is preliminary data.</text>
</comment>
<dbReference type="AlphaFoldDB" id="A0A8X6PFW2"/>
<keyword evidence="2" id="KW-1185">Reference proteome</keyword>
<proteinExistence type="predicted"/>
<dbReference type="Proteomes" id="UP000887013">
    <property type="component" value="Unassembled WGS sequence"/>
</dbReference>